<reference evidence="1" key="1">
    <citation type="submission" date="2018-05" db="EMBL/GenBank/DDBJ databases">
        <authorList>
            <person name="Lanie J.A."/>
            <person name="Ng W.-L."/>
            <person name="Kazmierczak K.M."/>
            <person name="Andrzejewski T.M."/>
            <person name="Davidsen T.M."/>
            <person name="Wayne K.J."/>
            <person name="Tettelin H."/>
            <person name="Glass J.I."/>
            <person name="Rusch D."/>
            <person name="Podicherti R."/>
            <person name="Tsui H.-C.T."/>
            <person name="Winkler M.E."/>
        </authorList>
    </citation>
    <scope>NUCLEOTIDE SEQUENCE</scope>
</reference>
<feature type="non-terminal residue" evidence="1">
    <location>
        <position position="52"/>
    </location>
</feature>
<dbReference type="EMBL" id="UINC01116206">
    <property type="protein sequence ID" value="SVC87779.1"/>
    <property type="molecule type" value="Genomic_DNA"/>
</dbReference>
<organism evidence="1">
    <name type="scientific">marine metagenome</name>
    <dbReference type="NCBI Taxonomy" id="408172"/>
    <lineage>
        <taxon>unclassified sequences</taxon>
        <taxon>metagenomes</taxon>
        <taxon>ecological metagenomes</taxon>
    </lineage>
</organism>
<dbReference type="AlphaFoldDB" id="A0A382QQH8"/>
<name>A0A382QQH8_9ZZZZ</name>
<protein>
    <submittedName>
        <fullName evidence="1">Uncharacterized protein</fullName>
    </submittedName>
</protein>
<proteinExistence type="predicted"/>
<evidence type="ECO:0000313" key="1">
    <source>
        <dbReference type="EMBL" id="SVC87779.1"/>
    </source>
</evidence>
<accession>A0A382QQH8</accession>
<gene>
    <name evidence="1" type="ORF">METZ01_LOCUS340633</name>
</gene>
<sequence>MTNYLRSILRCAILFLFISTSYTIAQETVIQIPDVEIIGTSPLPGTGVPVED</sequence>